<feature type="domain" description="Peptidase A1" evidence="3">
    <location>
        <begin position="17"/>
        <end position="323"/>
    </location>
</feature>
<dbReference type="PROSITE" id="PS51767">
    <property type="entry name" value="PEPTIDASE_A1"/>
    <property type="match status" value="1"/>
</dbReference>
<dbReference type="InterPro" id="IPR001461">
    <property type="entry name" value="Aspartic_peptidase_A1"/>
</dbReference>
<feature type="chain" id="PRO_5043898926" description="Peptidase A1 domain-containing protein" evidence="2">
    <location>
        <begin position="26"/>
        <end position="333"/>
    </location>
</feature>
<evidence type="ECO:0000256" key="2">
    <source>
        <dbReference type="SAM" id="SignalP"/>
    </source>
</evidence>
<accession>A0AAV5AI33</accession>
<comment type="similarity">
    <text evidence="1">Belongs to the peptidase A1 family.</text>
</comment>
<dbReference type="GO" id="GO:0004190">
    <property type="term" value="F:aspartic-type endopeptidase activity"/>
    <property type="evidence" value="ECO:0007669"/>
    <property type="project" value="InterPro"/>
</dbReference>
<keyword evidence="5" id="KW-1185">Reference proteome</keyword>
<evidence type="ECO:0000313" key="4">
    <source>
        <dbReference type="EMBL" id="GJJ14297.1"/>
    </source>
</evidence>
<evidence type="ECO:0000256" key="1">
    <source>
        <dbReference type="ARBA" id="ARBA00007447"/>
    </source>
</evidence>
<dbReference type="GO" id="GO:0006508">
    <property type="term" value="P:proteolysis"/>
    <property type="evidence" value="ECO:0007669"/>
    <property type="project" value="InterPro"/>
</dbReference>
<keyword evidence="2" id="KW-0732">Signal</keyword>
<protein>
    <recommendedName>
        <fullName evidence="3">Peptidase A1 domain-containing protein</fullName>
    </recommendedName>
</protein>
<dbReference type="SUPFAM" id="SSF50630">
    <property type="entry name" value="Acid proteases"/>
    <property type="match status" value="1"/>
</dbReference>
<dbReference type="InterPro" id="IPR021109">
    <property type="entry name" value="Peptidase_aspartic_dom_sf"/>
</dbReference>
<dbReference type="Gene3D" id="2.40.70.10">
    <property type="entry name" value="Acid Proteases"/>
    <property type="match status" value="1"/>
</dbReference>
<dbReference type="PANTHER" id="PTHR47966">
    <property type="entry name" value="BETA-SITE APP-CLEAVING ENZYME, ISOFORM A-RELATED"/>
    <property type="match status" value="1"/>
</dbReference>
<dbReference type="EMBL" id="BPWL01000009">
    <property type="protein sequence ID" value="GJJ14297.1"/>
    <property type="molecule type" value="Genomic_DNA"/>
</dbReference>
<dbReference type="PANTHER" id="PTHR47966:SF51">
    <property type="entry name" value="BETA-SITE APP-CLEAVING ENZYME, ISOFORM A-RELATED"/>
    <property type="match status" value="1"/>
</dbReference>
<name>A0AAV5AI33_9AGAM</name>
<gene>
    <name evidence="4" type="ORF">Clacol_008561</name>
</gene>
<dbReference type="Proteomes" id="UP001050691">
    <property type="component" value="Unassembled WGS sequence"/>
</dbReference>
<proteinExistence type="inferred from homology"/>
<reference evidence="4" key="1">
    <citation type="submission" date="2021-10" db="EMBL/GenBank/DDBJ databases">
        <title>De novo Genome Assembly of Clathrus columnatus (Basidiomycota, Fungi) Using Illumina and Nanopore Sequence Data.</title>
        <authorList>
            <person name="Ogiso-Tanaka E."/>
            <person name="Itagaki H."/>
            <person name="Hosoya T."/>
            <person name="Hosaka K."/>
        </authorList>
    </citation>
    <scope>NUCLEOTIDE SEQUENCE</scope>
    <source>
        <strain evidence="4">MO-923</strain>
    </source>
</reference>
<sequence>MALSRNELLKLLFGVILFVNLEVQCSNDPIHYIKLTSQKGSTPRARNLSRRSALGVPGSNRSEPLSDFFNGTDLQKYLDFENFTLLETLETMTILDMSAPNVSLLLITDETAGLGLGFAPNRSVYQVLNVNNVPSIFSLFLTPKSVGNAELTLGGIDESRVNGTLIFSPIVLPEPNNIFSNWMLNSTNITVNGQTAPILSETLSIVMDSGTSNLVFPANITEALNKLISPNIKPHGNLGAFGLPCSEIDSVKADISFTFTSTTGQPFTLTVPSEELSVGPFEDDPETCQTLINALEGINILGGSLLKHYCTLVAFEDKRPRLLERTHRQCLGR</sequence>
<dbReference type="InterPro" id="IPR033121">
    <property type="entry name" value="PEPTIDASE_A1"/>
</dbReference>
<dbReference type="Pfam" id="PF00026">
    <property type="entry name" value="Asp"/>
    <property type="match status" value="1"/>
</dbReference>
<evidence type="ECO:0000259" key="3">
    <source>
        <dbReference type="PROSITE" id="PS51767"/>
    </source>
</evidence>
<organism evidence="4 5">
    <name type="scientific">Clathrus columnatus</name>
    <dbReference type="NCBI Taxonomy" id="1419009"/>
    <lineage>
        <taxon>Eukaryota</taxon>
        <taxon>Fungi</taxon>
        <taxon>Dikarya</taxon>
        <taxon>Basidiomycota</taxon>
        <taxon>Agaricomycotina</taxon>
        <taxon>Agaricomycetes</taxon>
        <taxon>Phallomycetidae</taxon>
        <taxon>Phallales</taxon>
        <taxon>Clathraceae</taxon>
        <taxon>Clathrus</taxon>
    </lineage>
</organism>
<comment type="caution">
    <text evidence="4">The sequence shown here is derived from an EMBL/GenBank/DDBJ whole genome shotgun (WGS) entry which is preliminary data.</text>
</comment>
<evidence type="ECO:0000313" key="5">
    <source>
        <dbReference type="Proteomes" id="UP001050691"/>
    </source>
</evidence>
<dbReference type="InterPro" id="IPR034164">
    <property type="entry name" value="Pepsin-like_dom"/>
</dbReference>
<dbReference type="AlphaFoldDB" id="A0AAV5AI33"/>
<feature type="signal peptide" evidence="2">
    <location>
        <begin position="1"/>
        <end position="25"/>
    </location>
</feature>
<dbReference type="CDD" id="cd05471">
    <property type="entry name" value="pepsin_like"/>
    <property type="match status" value="1"/>
</dbReference>